<dbReference type="SUPFAM" id="SSF54909">
    <property type="entry name" value="Dimeric alpha+beta barrel"/>
    <property type="match status" value="1"/>
</dbReference>
<sequence length="102" mass="11625">MTSTPVLEVALFTVKPACITRMPQLRDALRQTLKDFPGVLSYHALQAHPGSDQFADLVRWDSLTHAKAAQQAFEQGDPRFLPYMQAIERLDFMGHYECPDEF</sequence>
<evidence type="ECO:0000259" key="1">
    <source>
        <dbReference type="Pfam" id="PF03992"/>
    </source>
</evidence>
<reference evidence="2" key="1">
    <citation type="submission" date="2023-09" db="EMBL/GenBank/DDBJ databases">
        <title>Paucibacter sp. APW11 Genome sequencing and assembly.</title>
        <authorList>
            <person name="Kim I."/>
        </authorList>
    </citation>
    <scope>NUCLEOTIDE SEQUENCE</scope>
    <source>
        <strain evidence="2">APW11</strain>
    </source>
</reference>
<protein>
    <submittedName>
        <fullName evidence="2">Antibiotic biosynthesis monooxygenase</fullName>
    </submittedName>
</protein>
<organism evidence="2 3">
    <name type="scientific">Roseateles aquae</name>
    <dbReference type="NCBI Taxonomy" id="3077235"/>
    <lineage>
        <taxon>Bacteria</taxon>
        <taxon>Pseudomonadati</taxon>
        <taxon>Pseudomonadota</taxon>
        <taxon>Betaproteobacteria</taxon>
        <taxon>Burkholderiales</taxon>
        <taxon>Sphaerotilaceae</taxon>
        <taxon>Roseateles</taxon>
    </lineage>
</organism>
<dbReference type="Pfam" id="PF03992">
    <property type="entry name" value="ABM"/>
    <property type="match status" value="1"/>
</dbReference>
<dbReference type="GO" id="GO:0004497">
    <property type="term" value="F:monooxygenase activity"/>
    <property type="evidence" value="ECO:0007669"/>
    <property type="project" value="UniProtKB-KW"/>
</dbReference>
<dbReference type="EMBL" id="JAVXZY010000003">
    <property type="protein sequence ID" value="MDT8999783.1"/>
    <property type="molecule type" value="Genomic_DNA"/>
</dbReference>
<comment type="caution">
    <text evidence="2">The sequence shown here is derived from an EMBL/GenBank/DDBJ whole genome shotgun (WGS) entry which is preliminary data.</text>
</comment>
<dbReference type="InterPro" id="IPR007138">
    <property type="entry name" value="ABM_dom"/>
</dbReference>
<proteinExistence type="predicted"/>
<dbReference type="RefSeq" id="WP_315650339.1">
    <property type="nucleotide sequence ID" value="NZ_JAVXZY010000003.1"/>
</dbReference>
<name>A0ABU3PB39_9BURK</name>
<keyword evidence="2" id="KW-0560">Oxidoreductase</keyword>
<evidence type="ECO:0000313" key="2">
    <source>
        <dbReference type="EMBL" id="MDT8999783.1"/>
    </source>
</evidence>
<keyword evidence="2" id="KW-0503">Monooxygenase</keyword>
<gene>
    <name evidence="2" type="ORF">RQP53_10935</name>
</gene>
<dbReference type="Proteomes" id="UP001246372">
    <property type="component" value="Unassembled WGS sequence"/>
</dbReference>
<dbReference type="InterPro" id="IPR011008">
    <property type="entry name" value="Dimeric_a/b-barrel"/>
</dbReference>
<evidence type="ECO:0000313" key="3">
    <source>
        <dbReference type="Proteomes" id="UP001246372"/>
    </source>
</evidence>
<keyword evidence="3" id="KW-1185">Reference proteome</keyword>
<accession>A0ABU3PB39</accession>
<dbReference type="Gene3D" id="3.30.70.100">
    <property type="match status" value="1"/>
</dbReference>
<feature type="domain" description="ABM" evidence="1">
    <location>
        <begin position="6"/>
        <end position="72"/>
    </location>
</feature>